<comment type="caution">
    <text evidence="2">The sequence shown here is derived from an EMBL/GenBank/DDBJ whole genome shotgun (WGS) entry which is preliminary data.</text>
</comment>
<protein>
    <recommendedName>
        <fullName evidence="4">Secreted protein</fullName>
    </recommendedName>
</protein>
<evidence type="ECO:0000256" key="1">
    <source>
        <dbReference type="SAM" id="SignalP"/>
    </source>
</evidence>
<organism evidence="2 3">
    <name type="scientific">Mycena albidolilacea</name>
    <dbReference type="NCBI Taxonomy" id="1033008"/>
    <lineage>
        <taxon>Eukaryota</taxon>
        <taxon>Fungi</taxon>
        <taxon>Dikarya</taxon>
        <taxon>Basidiomycota</taxon>
        <taxon>Agaricomycotina</taxon>
        <taxon>Agaricomycetes</taxon>
        <taxon>Agaricomycetidae</taxon>
        <taxon>Agaricales</taxon>
        <taxon>Marasmiineae</taxon>
        <taxon>Mycenaceae</taxon>
        <taxon>Mycena</taxon>
    </lineage>
</organism>
<dbReference type="Proteomes" id="UP001218218">
    <property type="component" value="Unassembled WGS sequence"/>
</dbReference>
<dbReference type="EMBL" id="JARIHO010000002">
    <property type="protein sequence ID" value="KAJ7366082.1"/>
    <property type="molecule type" value="Genomic_DNA"/>
</dbReference>
<feature type="chain" id="PRO_5042021847" description="Secreted protein" evidence="1">
    <location>
        <begin position="30"/>
        <end position="98"/>
    </location>
</feature>
<accession>A0AAD7AQF0</accession>
<reference evidence="2" key="1">
    <citation type="submission" date="2023-03" db="EMBL/GenBank/DDBJ databases">
        <title>Massive genome expansion in bonnet fungi (Mycena s.s.) driven by repeated elements and novel gene families across ecological guilds.</title>
        <authorList>
            <consortium name="Lawrence Berkeley National Laboratory"/>
            <person name="Harder C.B."/>
            <person name="Miyauchi S."/>
            <person name="Viragh M."/>
            <person name="Kuo A."/>
            <person name="Thoen E."/>
            <person name="Andreopoulos B."/>
            <person name="Lu D."/>
            <person name="Skrede I."/>
            <person name="Drula E."/>
            <person name="Henrissat B."/>
            <person name="Morin E."/>
            <person name="Kohler A."/>
            <person name="Barry K."/>
            <person name="LaButti K."/>
            <person name="Morin E."/>
            <person name="Salamov A."/>
            <person name="Lipzen A."/>
            <person name="Mereny Z."/>
            <person name="Hegedus B."/>
            <person name="Baldrian P."/>
            <person name="Stursova M."/>
            <person name="Weitz H."/>
            <person name="Taylor A."/>
            <person name="Grigoriev I.V."/>
            <person name="Nagy L.G."/>
            <person name="Martin F."/>
            <person name="Kauserud H."/>
        </authorList>
    </citation>
    <scope>NUCLEOTIDE SEQUENCE</scope>
    <source>
        <strain evidence="2">CBHHK002</strain>
    </source>
</reference>
<sequence length="98" mass="10173">MRKVYLTVLSENMFSRVLTVFALALAVAATNCPNCPATDLLGNALVAASGGTRGTPRFCGYSPDATWPSIKCFYTYDTGAGFGPDASCPAVAPIADVC</sequence>
<evidence type="ECO:0000313" key="3">
    <source>
        <dbReference type="Proteomes" id="UP001218218"/>
    </source>
</evidence>
<name>A0AAD7AQF0_9AGAR</name>
<keyword evidence="1" id="KW-0732">Signal</keyword>
<evidence type="ECO:0008006" key="4">
    <source>
        <dbReference type="Google" id="ProtNLM"/>
    </source>
</evidence>
<keyword evidence="3" id="KW-1185">Reference proteome</keyword>
<feature type="signal peptide" evidence="1">
    <location>
        <begin position="1"/>
        <end position="29"/>
    </location>
</feature>
<evidence type="ECO:0000313" key="2">
    <source>
        <dbReference type="EMBL" id="KAJ7366082.1"/>
    </source>
</evidence>
<gene>
    <name evidence="2" type="ORF">DFH08DRAFT_948136</name>
</gene>
<dbReference type="AlphaFoldDB" id="A0AAD7AQF0"/>
<proteinExistence type="predicted"/>